<evidence type="ECO:0000256" key="2">
    <source>
        <dbReference type="ARBA" id="ARBA00023295"/>
    </source>
</evidence>
<dbReference type="RefSeq" id="WP_112213198.1">
    <property type="nucleotide sequence ID" value="NZ_CP036175.1"/>
</dbReference>
<accession>A0ABT6EFW7</accession>
<comment type="similarity">
    <text evidence="3">Belongs to the glycosyl hydrolase 5 (cellulase A) family.</text>
</comment>
<dbReference type="Proteomes" id="UP001075001">
    <property type="component" value="Unassembled WGS sequence"/>
</dbReference>
<gene>
    <name evidence="5" type="ORF">OXR69_020950</name>
</gene>
<evidence type="ECO:0000313" key="5">
    <source>
        <dbReference type="EMBL" id="MDG1644317.1"/>
    </source>
</evidence>
<dbReference type="InterPro" id="IPR051923">
    <property type="entry name" value="Glycosyl_Hydrolase_39"/>
</dbReference>
<keyword evidence="6" id="KW-1185">Reference proteome</keyword>
<name>A0ABT6EFW7_9ENTR</name>
<evidence type="ECO:0000256" key="3">
    <source>
        <dbReference type="RuleBase" id="RU361153"/>
    </source>
</evidence>
<dbReference type="Gene3D" id="3.20.20.80">
    <property type="entry name" value="Glycosidases"/>
    <property type="match status" value="1"/>
</dbReference>
<evidence type="ECO:0000313" key="6">
    <source>
        <dbReference type="Proteomes" id="UP001075001"/>
    </source>
</evidence>
<evidence type="ECO:0000259" key="4">
    <source>
        <dbReference type="Pfam" id="PF00150"/>
    </source>
</evidence>
<keyword evidence="2 3" id="KW-0326">Glycosidase</keyword>
<feature type="domain" description="Glycoside hydrolase family 5" evidence="4">
    <location>
        <begin position="25"/>
        <end position="275"/>
    </location>
</feature>
<dbReference type="PANTHER" id="PTHR12631:SF10">
    <property type="entry name" value="BETA-XYLOSIDASE-LIKE PROTEIN-RELATED"/>
    <property type="match status" value="1"/>
</dbReference>
<keyword evidence="1 3" id="KW-0378">Hydrolase</keyword>
<dbReference type="InterPro" id="IPR001547">
    <property type="entry name" value="Glyco_hydro_5"/>
</dbReference>
<sequence length="405" mass="46537">MRYFYGVIFIFFGFFSNMTFGFELGVHTHAQKYSEEANELKENIEKFGFNSIRTDMSWSWVEKLRGNYAMGEAAKKSQSLVDSFTSDNNSALIVLAYGNPLYTPTGFPENEQQIQDFVNYTTFVVSNNKGKAKYYEIWNEWTYKTGIPDRRNKVPSSDIYLELVKKTYENIKAIDPDAIILTGTVNPTNKRDVEWFDQLIDKGILNYIDGVSLHPYSFMHGNKKLRGATENYQTLVEYQKHLVTKSKKNIRLYITEMGIPTYDGEGGVSRLDAARFIFKYTLLVMSNPDIKGIWWYDYSDDGLLRRNKENNFGMIDFYFKPKSSILAISAVSKITNKSLITSEIKDDTVIINIKSAINGSTRHVSWSDKSPANSSVNVIDNGSIYEERKSKTSSEEQFLFTPQVY</sequence>
<dbReference type="EMBL" id="JAPQEX020000001">
    <property type="protein sequence ID" value="MDG1644317.1"/>
    <property type="molecule type" value="Genomic_DNA"/>
</dbReference>
<dbReference type="PANTHER" id="PTHR12631">
    <property type="entry name" value="ALPHA-L-IDURONIDASE"/>
    <property type="match status" value="1"/>
</dbReference>
<comment type="caution">
    <text evidence="5">The sequence shown here is derived from an EMBL/GenBank/DDBJ whole genome shotgun (WGS) entry which is preliminary data.</text>
</comment>
<dbReference type="InterPro" id="IPR017853">
    <property type="entry name" value="GH"/>
</dbReference>
<protein>
    <recommendedName>
        <fullName evidence="4">Glycoside hydrolase family 5 domain-containing protein</fullName>
    </recommendedName>
</protein>
<proteinExistence type="inferred from homology"/>
<dbReference type="Pfam" id="PF00150">
    <property type="entry name" value="Cellulase"/>
    <property type="match status" value="1"/>
</dbReference>
<dbReference type="SUPFAM" id="SSF51445">
    <property type="entry name" value="(Trans)glycosidases"/>
    <property type="match status" value="1"/>
</dbReference>
<organism evidence="5 6">
    <name type="scientific">Klebsiella huaxiensis</name>
    <dbReference type="NCBI Taxonomy" id="2153354"/>
    <lineage>
        <taxon>Bacteria</taxon>
        <taxon>Pseudomonadati</taxon>
        <taxon>Pseudomonadota</taxon>
        <taxon>Gammaproteobacteria</taxon>
        <taxon>Enterobacterales</taxon>
        <taxon>Enterobacteriaceae</taxon>
        <taxon>Klebsiella/Raoultella group</taxon>
        <taxon>Klebsiella</taxon>
    </lineage>
</organism>
<evidence type="ECO:0000256" key="1">
    <source>
        <dbReference type="ARBA" id="ARBA00022801"/>
    </source>
</evidence>
<reference evidence="5" key="1">
    <citation type="submission" date="2023-03" db="EMBL/GenBank/DDBJ databases">
        <title>identification of new KPC variant in Klebsiella huaxiensis from the Hospital Sewage Samples in China.</title>
        <authorList>
            <person name="Wu Y."/>
        </authorList>
    </citation>
    <scope>NUCLEOTIDE SEQUENCE</scope>
    <source>
        <strain evidence="5">ZR-9</strain>
    </source>
</reference>